<name>A0ACB8TH06_9AGAM</name>
<accession>A0ACB8TH06</accession>
<dbReference type="EMBL" id="MU277189">
    <property type="protein sequence ID" value="KAI0067721.1"/>
    <property type="molecule type" value="Genomic_DNA"/>
</dbReference>
<reference evidence="1" key="2">
    <citation type="journal article" date="2022" name="New Phytol.">
        <title>Evolutionary transition to the ectomycorrhizal habit in the genomes of a hyperdiverse lineage of mushroom-forming fungi.</title>
        <authorList>
            <person name="Looney B."/>
            <person name="Miyauchi S."/>
            <person name="Morin E."/>
            <person name="Drula E."/>
            <person name="Courty P.E."/>
            <person name="Kohler A."/>
            <person name="Kuo A."/>
            <person name="LaButti K."/>
            <person name="Pangilinan J."/>
            <person name="Lipzen A."/>
            <person name="Riley R."/>
            <person name="Andreopoulos W."/>
            <person name="He G."/>
            <person name="Johnson J."/>
            <person name="Nolan M."/>
            <person name="Tritt A."/>
            <person name="Barry K.W."/>
            <person name="Grigoriev I.V."/>
            <person name="Nagy L.G."/>
            <person name="Hibbett D."/>
            <person name="Henrissat B."/>
            <person name="Matheny P.B."/>
            <person name="Labbe J."/>
            <person name="Martin F.M."/>
        </authorList>
    </citation>
    <scope>NUCLEOTIDE SEQUENCE</scope>
    <source>
        <strain evidence="1">HHB10654</strain>
    </source>
</reference>
<evidence type="ECO:0000313" key="1">
    <source>
        <dbReference type="EMBL" id="KAI0067721.1"/>
    </source>
</evidence>
<sequence length="229" mass="25379">MHHDLPQLQLDPNAALDTAPPFGGRPLHPYAQPQPSPTDSDFSEMSPVTPASSSTDSFGCPQAPSLLPSCDSGFLPLPSSARTIHSRVAMTHPYARLFAKQSGNGAKRRKIWNHALEKSVFTAHEIATMGAPHRRTIYMASLEAHVDRLHSQMLDAGYYPIPFEKLEPFRGLNSKTAKSMVAGLQHDASHIKMKLLELDRANHGLRNLLEARRQGVPLRRHSVEELPLY</sequence>
<proteinExistence type="predicted"/>
<organism evidence="1 2">
    <name type="scientific">Artomyces pyxidatus</name>
    <dbReference type="NCBI Taxonomy" id="48021"/>
    <lineage>
        <taxon>Eukaryota</taxon>
        <taxon>Fungi</taxon>
        <taxon>Dikarya</taxon>
        <taxon>Basidiomycota</taxon>
        <taxon>Agaricomycotina</taxon>
        <taxon>Agaricomycetes</taxon>
        <taxon>Russulales</taxon>
        <taxon>Auriscalpiaceae</taxon>
        <taxon>Artomyces</taxon>
    </lineage>
</organism>
<dbReference type="Proteomes" id="UP000814140">
    <property type="component" value="Unassembled WGS sequence"/>
</dbReference>
<evidence type="ECO:0000313" key="2">
    <source>
        <dbReference type="Proteomes" id="UP000814140"/>
    </source>
</evidence>
<gene>
    <name evidence="1" type="ORF">BV25DRAFT_1911604</name>
</gene>
<keyword evidence="2" id="KW-1185">Reference proteome</keyword>
<reference evidence="1" key="1">
    <citation type="submission" date="2021-03" db="EMBL/GenBank/DDBJ databases">
        <authorList>
            <consortium name="DOE Joint Genome Institute"/>
            <person name="Ahrendt S."/>
            <person name="Looney B.P."/>
            <person name="Miyauchi S."/>
            <person name="Morin E."/>
            <person name="Drula E."/>
            <person name="Courty P.E."/>
            <person name="Chicoki N."/>
            <person name="Fauchery L."/>
            <person name="Kohler A."/>
            <person name="Kuo A."/>
            <person name="Labutti K."/>
            <person name="Pangilinan J."/>
            <person name="Lipzen A."/>
            <person name="Riley R."/>
            <person name="Andreopoulos W."/>
            <person name="He G."/>
            <person name="Johnson J."/>
            <person name="Barry K.W."/>
            <person name="Grigoriev I.V."/>
            <person name="Nagy L."/>
            <person name="Hibbett D."/>
            <person name="Henrissat B."/>
            <person name="Matheny P.B."/>
            <person name="Labbe J."/>
            <person name="Martin F."/>
        </authorList>
    </citation>
    <scope>NUCLEOTIDE SEQUENCE</scope>
    <source>
        <strain evidence="1">HHB10654</strain>
    </source>
</reference>
<protein>
    <submittedName>
        <fullName evidence="1">Uncharacterized protein</fullName>
    </submittedName>
</protein>
<comment type="caution">
    <text evidence="1">The sequence shown here is derived from an EMBL/GenBank/DDBJ whole genome shotgun (WGS) entry which is preliminary data.</text>
</comment>